<gene>
    <name evidence="1" type="ORF">TKK_007418</name>
</gene>
<dbReference type="EMBL" id="JBJJXI010000058">
    <property type="protein sequence ID" value="KAL3399217.1"/>
    <property type="molecule type" value="Genomic_DNA"/>
</dbReference>
<evidence type="ECO:0000313" key="1">
    <source>
        <dbReference type="EMBL" id="KAL3399217.1"/>
    </source>
</evidence>
<proteinExistence type="predicted"/>
<evidence type="ECO:0000313" key="2">
    <source>
        <dbReference type="Proteomes" id="UP001627154"/>
    </source>
</evidence>
<protein>
    <submittedName>
        <fullName evidence="1">Uncharacterized protein</fullName>
    </submittedName>
</protein>
<dbReference type="AlphaFoldDB" id="A0ABD2X1H8"/>
<keyword evidence="2" id="KW-1185">Reference proteome</keyword>
<sequence>MYTEQNWPYCLRCSAQCGSWIVYVRYNRQCRLDISTQYIFRFFNQSQGHRRATDDIIAPFQSRRFIDTQTRDAFTSSRRWWRRRRQDVARASHYPTESRSVE</sequence>
<reference evidence="1 2" key="1">
    <citation type="journal article" date="2024" name="bioRxiv">
        <title>A reference genome for Trichogramma kaykai: A tiny desert-dwelling parasitoid wasp with competing sex-ratio distorters.</title>
        <authorList>
            <person name="Culotta J."/>
            <person name="Lindsey A.R."/>
        </authorList>
    </citation>
    <scope>NUCLEOTIDE SEQUENCE [LARGE SCALE GENOMIC DNA]</scope>
    <source>
        <strain evidence="1 2">KSX58</strain>
    </source>
</reference>
<organism evidence="1 2">
    <name type="scientific">Trichogramma kaykai</name>
    <dbReference type="NCBI Taxonomy" id="54128"/>
    <lineage>
        <taxon>Eukaryota</taxon>
        <taxon>Metazoa</taxon>
        <taxon>Ecdysozoa</taxon>
        <taxon>Arthropoda</taxon>
        <taxon>Hexapoda</taxon>
        <taxon>Insecta</taxon>
        <taxon>Pterygota</taxon>
        <taxon>Neoptera</taxon>
        <taxon>Endopterygota</taxon>
        <taxon>Hymenoptera</taxon>
        <taxon>Apocrita</taxon>
        <taxon>Proctotrupomorpha</taxon>
        <taxon>Chalcidoidea</taxon>
        <taxon>Trichogrammatidae</taxon>
        <taxon>Trichogramma</taxon>
    </lineage>
</organism>
<comment type="caution">
    <text evidence="1">The sequence shown here is derived from an EMBL/GenBank/DDBJ whole genome shotgun (WGS) entry which is preliminary data.</text>
</comment>
<name>A0ABD2X1H8_9HYME</name>
<dbReference type="Proteomes" id="UP001627154">
    <property type="component" value="Unassembled WGS sequence"/>
</dbReference>
<accession>A0ABD2X1H8</accession>